<keyword evidence="2" id="KW-1185">Reference proteome</keyword>
<comment type="caution">
    <text evidence="1">The sequence shown here is derived from an EMBL/GenBank/DDBJ whole genome shotgun (WGS) entry which is preliminary data.</text>
</comment>
<reference evidence="1 2" key="1">
    <citation type="journal article" date="2022" name="Genome Biol. Evol.">
        <title>The Spruce Budworm Genome: Reconstructing the Evolutionary History of Antifreeze Proteins.</title>
        <authorList>
            <person name="Beliveau C."/>
            <person name="Gagne P."/>
            <person name="Picq S."/>
            <person name="Vernygora O."/>
            <person name="Keeling C.I."/>
            <person name="Pinkney K."/>
            <person name="Doucet D."/>
            <person name="Wen F."/>
            <person name="Johnston J.S."/>
            <person name="Maaroufi H."/>
            <person name="Boyle B."/>
            <person name="Laroche J."/>
            <person name="Dewar K."/>
            <person name="Juretic N."/>
            <person name="Blackburn G."/>
            <person name="Nisole A."/>
            <person name="Brunet B."/>
            <person name="Brandao M."/>
            <person name="Lumley L."/>
            <person name="Duan J."/>
            <person name="Quan G."/>
            <person name="Lucarotti C.J."/>
            <person name="Roe A.D."/>
            <person name="Sperling F.A.H."/>
            <person name="Levesque R.C."/>
            <person name="Cusson M."/>
        </authorList>
    </citation>
    <scope>NUCLEOTIDE SEQUENCE [LARGE SCALE GENOMIC DNA]</scope>
    <source>
        <strain evidence="1">Glfc:IPQL:Cfum</strain>
    </source>
</reference>
<evidence type="ECO:0000313" key="1">
    <source>
        <dbReference type="EMBL" id="KAI8423113.1"/>
    </source>
</evidence>
<sequence length="188" mass="21865">MVVFTCGHCGESVQKPKVEKHYMTKCRNRAYNLSCMDCFKDFLGNDYEAHTKCITEEERYSGKGFVAKEKKVKLAELSVKSAQNRPQSQKKDEENDDKEEKDDKSIEEQNGVENETVEDDKKDAETEETSDKKSKKQRKEEKKRKKYEAQLQSAAQPAEEEVEEIQLTKKEKKKKIVQNQSVMLMPKN</sequence>
<dbReference type="Proteomes" id="UP001064048">
    <property type="component" value="Chromosome 25"/>
</dbReference>
<name>A0ACC0JG50_CHOFU</name>
<organism evidence="1 2">
    <name type="scientific">Choristoneura fumiferana</name>
    <name type="common">Spruce budworm moth</name>
    <name type="synonym">Archips fumiferana</name>
    <dbReference type="NCBI Taxonomy" id="7141"/>
    <lineage>
        <taxon>Eukaryota</taxon>
        <taxon>Metazoa</taxon>
        <taxon>Ecdysozoa</taxon>
        <taxon>Arthropoda</taxon>
        <taxon>Hexapoda</taxon>
        <taxon>Insecta</taxon>
        <taxon>Pterygota</taxon>
        <taxon>Neoptera</taxon>
        <taxon>Endopterygota</taxon>
        <taxon>Lepidoptera</taxon>
        <taxon>Glossata</taxon>
        <taxon>Ditrysia</taxon>
        <taxon>Tortricoidea</taxon>
        <taxon>Tortricidae</taxon>
        <taxon>Tortricinae</taxon>
        <taxon>Choristoneura</taxon>
    </lineage>
</organism>
<protein>
    <submittedName>
        <fullName evidence="1">Uncharacterized protein</fullName>
    </submittedName>
</protein>
<proteinExistence type="predicted"/>
<evidence type="ECO:0000313" key="2">
    <source>
        <dbReference type="Proteomes" id="UP001064048"/>
    </source>
</evidence>
<dbReference type="EMBL" id="CM046125">
    <property type="protein sequence ID" value="KAI8423113.1"/>
    <property type="molecule type" value="Genomic_DNA"/>
</dbReference>
<gene>
    <name evidence="1" type="ORF">MSG28_014196</name>
</gene>
<accession>A0ACC0JG50</accession>